<evidence type="ECO:0000313" key="2">
    <source>
        <dbReference type="Proteomes" id="UP000478052"/>
    </source>
</evidence>
<dbReference type="Proteomes" id="UP000478052">
    <property type="component" value="Unassembled WGS sequence"/>
</dbReference>
<dbReference type="EMBL" id="VUJU01004249">
    <property type="protein sequence ID" value="KAF0755036.1"/>
    <property type="molecule type" value="Genomic_DNA"/>
</dbReference>
<dbReference type="PANTHER" id="PTHR35385:SF2">
    <property type="entry name" value="PROTEIN B, PUTATIVE-RELATED"/>
    <property type="match status" value="1"/>
</dbReference>
<name>A0A6G0YG36_APHCR</name>
<comment type="caution">
    <text evidence="1">The sequence shown here is derived from an EMBL/GenBank/DDBJ whole genome shotgun (WGS) entry which is preliminary data.</text>
</comment>
<evidence type="ECO:0000313" key="1">
    <source>
        <dbReference type="EMBL" id="KAF0755036.1"/>
    </source>
</evidence>
<dbReference type="OrthoDB" id="6582261at2759"/>
<dbReference type="AlphaFoldDB" id="A0A6G0YG36"/>
<accession>A0A6G0YG36</accession>
<reference evidence="1 2" key="1">
    <citation type="submission" date="2019-08" db="EMBL/GenBank/DDBJ databases">
        <title>Whole genome of Aphis craccivora.</title>
        <authorList>
            <person name="Voronova N.V."/>
            <person name="Shulinski R.S."/>
            <person name="Bandarenka Y.V."/>
            <person name="Zhorov D.G."/>
            <person name="Warner D."/>
        </authorList>
    </citation>
    <scope>NUCLEOTIDE SEQUENCE [LARGE SCALE GENOMIC DNA]</scope>
    <source>
        <strain evidence="1">180601</strain>
        <tissue evidence="1">Whole Body</tissue>
    </source>
</reference>
<protein>
    <submittedName>
        <fullName evidence="1">C2H2-type domain-containing protein</fullName>
    </submittedName>
</protein>
<dbReference type="PANTHER" id="PTHR35385">
    <property type="entry name" value="PROTEIN B, PUTATIVE-RELATED-RELATED"/>
    <property type="match status" value="1"/>
</dbReference>
<proteinExistence type="predicted"/>
<sequence length="151" mass="17639">MLKKIILNIVIVHKYWLCQHASKNKTNKNGVISKRNTVCQALINILKKKNNKDTRKNDSFLKKDPPLCALVQLKLNHNHPINSCGEVRHLRVSDETRNTFLAYFDDGLTASEALHTHESKLMLLNPTKRQVYYIHYEWRKDNYGPIHEPLP</sequence>
<feature type="non-terminal residue" evidence="1">
    <location>
        <position position="151"/>
    </location>
</feature>
<keyword evidence="2" id="KW-1185">Reference proteome</keyword>
<gene>
    <name evidence="1" type="ORF">FWK35_00012940</name>
</gene>
<organism evidence="1 2">
    <name type="scientific">Aphis craccivora</name>
    <name type="common">Cowpea aphid</name>
    <dbReference type="NCBI Taxonomy" id="307492"/>
    <lineage>
        <taxon>Eukaryota</taxon>
        <taxon>Metazoa</taxon>
        <taxon>Ecdysozoa</taxon>
        <taxon>Arthropoda</taxon>
        <taxon>Hexapoda</taxon>
        <taxon>Insecta</taxon>
        <taxon>Pterygota</taxon>
        <taxon>Neoptera</taxon>
        <taxon>Paraneoptera</taxon>
        <taxon>Hemiptera</taxon>
        <taxon>Sternorrhyncha</taxon>
        <taxon>Aphidomorpha</taxon>
        <taxon>Aphidoidea</taxon>
        <taxon>Aphididae</taxon>
        <taxon>Aphidini</taxon>
        <taxon>Aphis</taxon>
        <taxon>Aphis</taxon>
    </lineage>
</organism>